<comment type="similarity">
    <text evidence="5">Belongs to the TatC family.</text>
</comment>
<evidence type="ECO:0000256" key="1">
    <source>
        <dbReference type="ARBA" id="ARBA00004141"/>
    </source>
</evidence>
<dbReference type="NCBIfam" id="TIGR00945">
    <property type="entry name" value="tatC"/>
    <property type="match status" value="1"/>
</dbReference>
<reference evidence="6 7" key="1">
    <citation type="journal article" date="2018" name="Arch. Microbiol.">
        <title>New insights into the metabolic potential of the phototrophic purple bacterium Rhodopila globiformis DSM 161(T) from its draft genome sequence and evidence for a vanadium-dependent nitrogenase.</title>
        <authorList>
            <person name="Imhoff J.F."/>
            <person name="Rahn T."/>
            <person name="Kunzel S."/>
            <person name="Neulinger S.C."/>
        </authorList>
    </citation>
    <scope>NUCLEOTIDE SEQUENCE [LARGE SCALE GENOMIC DNA]</scope>
    <source>
        <strain evidence="6 7">DSM 161</strain>
    </source>
</reference>
<feature type="transmembrane region" description="Helical" evidence="5">
    <location>
        <begin position="72"/>
        <end position="93"/>
    </location>
</feature>
<protein>
    <recommendedName>
        <fullName evidence="5">Sec-independent protein translocase protein TatC</fullName>
    </recommendedName>
</protein>
<feature type="transmembrane region" description="Helical" evidence="5">
    <location>
        <begin position="14"/>
        <end position="32"/>
    </location>
</feature>
<keyword evidence="5" id="KW-0813">Transport</keyword>
<keyword evidence="5" id="KW-0653">Protein transport</keyword>
<dbReference type="PRINTS" id="PR01840">
    <property type="entry name" value="TATCFAMILY"/>
</dbReference>
<evidence type="ECO:0000256" key="2">
    <source>
        <dbReference type="ARBA" id="ARBA00022692"/>
    </source>
</evidence>
<dbReference type="InterPro" id="IPR019820">
    <property type="entry name" value="Sec-indep_translocase_CS"/>
</dbReference>
<dbReference type="OrthoDB" id="9777044at2"/>
<keyword evidence="7" id="KW-1185">Reference proteome</keyword>
<dbReference type="EMBL" id="NHRY01000207">
    <property type="protein sequence ID" value="PPQ30643.1"/>
    <property type="molecule type" value="Genomic_DNA"/>
</dbReference>
<dbReference type="GO" id="GO:0033281">
    <property type="term" value="C:TAT protein transport complex"/>
    <property type="evidence" value="ECO:0007669"/>
    <property type="project" value="UniProtKB-UniRule"/>
</dbReference>
<evidence type="ECO:0000256" key="3">
    <source>
        <dbReference type="ARBA" id="ARBA00022989"/>
    </source>
</evidence>
<proteinExistence type="inferred from homology"/>
<name>A0A2S6N7P8_RHOGL</name>
<comment type="caution">
    <text evidence="5">Lacks conserved residue(s) required for the propagation of feature annotation.</text>
</comment>
<dbReference type="PROSITE" id="PS01218">
    <property type="entry name" value="TATC"/>
    <property type="match status" value="1"/>
</dbReference>
<accession>A0A2S6N7P8</accession>
<sequence>MPLLEHLIELRRRLIWSAVAFLGCFIVAYYFSSPLYYFLAEPLAAVLRETGNPDPHLIYTQLYEAFFTKIKVAFFGGAFVSFPIVATQIWLFVAPGLYRSEKRALLPFLVATPVLFLMGSALAYYFVFPFAWKFFASFQDPTGAGGVPIELLPRVGEYLDLVMKLIFAFGITFQLPVALTLLAKVGILGSAQLRKFRRYAYVGMFVIAAILAPPDVITQTGLALPLIALYEISILSARWVEPKPVEV</sequence>
<evidence type="ECO:0000256" key="4">
    <source>
        <dbReference type="ARBA" id="ARBA00023136"/>
    </source>
</evidence>
<evidence type="ECO:0000313" key="6">
    <source>
        <dbReference type="EMBL" id="PPQ30643.1"/>
    </source>
</evidence>
<dbReference type="RefSeq" id="WP_104520367.1">
    <property type="nucleotide sequence ID" value="NZ_NHRY01000207.1"/>
</dbReference>
<feature type="transmembrane region" description="Helical" evidence="5">
    <location>
        <begin position="199"/>
        <end position="216"/>
    </location>
</feature>
<comment type="subcellular location">
    <subcellularLocation>
        <location evidence="5">Cell membrane</location>
        <topology evidence="5">Multi-pass membrane protein</topology>
    </subcellularLocation>
    <subcellularLocation>
        <location evidence="1">Membrane</location>
        <topology evidence="1">Multi-pass membrane protein</topology>
    </subcellularLocation>
</comment>
<keyword evidence="2 5" id="KW-0812">Transmembrane</keyword>
<feature type="transmembrane region" description="Helical" evidence="5">
    <location>
        <begin position="165"/>
        <end position="187"/>
    </location>
</feature>
<dbReference type="GO" id="GO:0043953">
    <property type="term" value="P:protein transport by the Tat complex"/>
    <property type="evidence" value="ECO:0007669"/>
    <property type="project" value="UniProtKB-UniRule"/>
</dbReference>
<feature type="transmembrane region" description="Helical" evidence="5">
    <location>
        <begin position="105"/>
        <end position="127"/>
    </location>
</feature>
<dbReference type="PANTHER" id="PTHR30371:SF0">
    <property type="entry name" value="SEC-INDEPENDENT PROTEIN TRANSLOCASE PROTEIN TATC, CHLOROPLASTIC-RELATED"/>
    <property type="match status" value="1"/>
</dbReference>
<dbReference type="GO" id="GO:0065002">
    <property type="term" value="P:intracellular protein transmembrane transport"/>
    <property type="evidence" value="ECO:0007669"/>
    <property type="project" value="TreeGrafter"/>
</dbReference>
<dbReference type="InterPro" id="IPR002033">
    <property type="entry name" value="TatC"/>
</dbReference>
<keyword evidence="5" id="KW-0811">Translocation</keyword>
<dbReference type="GO" id="GO:0009977">
    <property type="term" value="F:proton motive force dependent protein transmembrane transporter activity"/>
    <property type="evidence" value="ECO:0007669"/>
    <property type="project" value="TreeGrafter"/>
</dbReference>
<comment type="caution">
    <text evidence="6">The sequence shown here is derived from an EMBL/GenBank/DDBJ whole genome shotgun (WGS) entry which is preliminary data.</text>
</comment>
<dbReference type="AlphaFoldDB" id="A0A2S6N7P8"/>
<keyword evidence="4 5" id="KW-0472">Membrane</keyword>
<keyword evidence="3 5" id="KW-1133">Transmembrane helix</keyword>
<dbReference type="Proteomes" id="UP000239724">
    <property type="component" value="Unassembled WGS sequence"/>
</dbReference>
<evidence type="ECO:0000256" key="5">
    <source>
        <dbReference type="HAMAP-Rule" id="MF_00902"/>
    </source>
</evidence>
<comment type="function">
    <text evidence="5">Part of the twin-arginine translocation (Tat) system that transports large folded proteins containing a characteristic twin-arginine motif in their signal peptide across membranes. Together with TatB, TatC is part of a receptor directly interacting with Tat signal peptides.</text>
</comment>
<comment type="subunit">
    <text evidence="5">The Tat system comprises two distinct complexes: a TatABC complex, containing multiple copies of TatA, TatB and TatC subunits, and a separate TatA complex, containing only TatA subunits. Substrates initially bind to the TatABC complex, which probably triggers association of the separate TatA complex to form the active translocon.</text>
</comment>
<dbReference type="Pfam" id="PF00902">
    <property type="entry name" value="TatC"/>
    <property type="match status" value="1"/>
</dbReference>
<gene>
    <name evidence="5" type="primary">tatC</name>
    <name evidence="6" type="ORF">CCS01_18830</name>
</gene>
<dbReference type="PANTHER" id="PTHR30371">
    <property type="entry name" value="SEC-INDEPENDENT PROTEIN TRANSLOCASE PROTEIN TATC"/>
    <property type="match status" value="1"/>
</dbReference>
<dbReference type="HAMAP" id="MF_00902">
    <property type="entry name" value="TatC"/>
    <property type="match status" value="1"/>
</dbReference>
<keyword evidence="5" id="KW-1003">Cell membrane</keyword>
<organism evidence="6 7">
    <name type="scientific">Rhodopila globiformis</name>
    <name type="common">Rhodopseudomonas globiformis</name>
    <dbReference type="NCBI Taxonomy" id="1071"/>
    <lineage>
        <taxon>Bacteria</taxon>
        <taxon>Pseudomonadati</taxon>
        <taxon>Pseudomonadota</taxon>
        <taxon>Alphaproteobacteria</taxon>
        <taxon>Acetobacterales</taxon>
        <taxon>Acetobacteraceae</taxon>
        <taxon>Rhodopila</taxon>
    </lineage>
</organism>
<evidence type="ECO:0000313" key="7">
    <source>
        <dbReference type="Proteomes" id="UP000239724"/>
    </source>
</evidence>